<protein>
    <submittedName>
        <fullName evidence="2">Uncharacterized protein LOC105628103 isoform X3</fullName>
    </submittedName>
</protein>
<evidence type="ECO:0000256" key="1">
    <source>
        <dbReference type="SAM" id="MobiDB-lite"/>
    </source>
</evidence>
<feature type="compositionally biased region" description="Polar residues" evidence="1">
    <location>
        <begin position="119"/>
        <end position="130"/>
    </location>
</feature>
<accession>A0A2P2JTV1</accession>
<reference evidence="2" key="1">
    <citation type="submission" date="2018-02" db="EMBL/GenBank/DDBJ databases">
        <title>Rhizophora mucronata_Transcriptome.</title>
        <authorList>
            <person name="Meera S.P."/>
            <person name="Sreeshan A."/>
            <person name="Augustine A."/>
        </authorList>
    </citation>
    <scope>NUCLEOTIDE SEQUENCE</scope>
    <source>
        <tissue evidence="2">Leaf</tissue>
    </source>
</reference>
<feature type="region of interest" description="Disordered" evidence="1">
    <location>
        <begin position="1"/>
        <end position="43"/>
    </location>
</feature>
<dbReference type="EMBL" id="GGEC01016398">
    <property type="protein sequence ID" value="MBW96881.1"/>
    <property type="molecule type" value="Transcribed_RNA"/>
</dbReference>
<name>A0A2P2JTV1_RHIMU</name>
<organism evidence="2">
    <name type="scientific">Rhizophora mucronata</name>
    <name type="common">Asiatic mangrove</name>
    <dbReference type="NCBI Taxonomy" id="61149"/>
    <lineage>
        <taxon>Eukaryota</taxon>
        <taxon>Viridiplantae</taxon>
        <taxon>Streptophyta</taxon>
        <taxon>Embryophyta</taxon>
        <taxon>Tracheophyta</taxon>
        <taxon>Spermatophyta</taxon>
        <taxon>Magnoliopsida</taxon>
        <taxon>eudicotyledons</taxon>
        <taxon>Gunneridae</taxon>
        <taxon>Pentapetalae</taxon>
        <taxon>rosids</taxon>
        <taxon>fabids</taxon>
        <taxon>Malpighiales</taxon>
        <taxon>Rhizophoraceae</taxon>
        <taxon>Rhizophora</taxon>
    </lineage>
</organism>
<proteinExistence type="predicted"/>
<feature type="region of interest" description="Disordered" evidence="1">
    <location>
        <begin position="56"/>
        <end position="130"/>
    </location>
</feature>
<feature type="compositionally biased region" description="Low complexity" evidence="1">
    <location>
        <begin position="17"/>
        <end position="43"/>
    </location>
</feature>
<dbReference type="PANTHER" id="PTHR46158">
    <property type="entry name" value="OS02G0165000 PROTEIN"/>
    <property type="match status" value="1"/>
</dbReference>
<evidence type="ECO:0000313" key="2">
    <source>
        <dbReference type="EMBL" id="MBW96881.1"/>
    </source>
</evidence>
<dbReference type="PANTHER" id="PTHR46158:SF1">
    <property type="entry name" value="RING_U-BOX SUPERFAMILY PROTEIN"/>
    <property type="match status" value="1"/>
</dbReference>
<sequence length="130" mass="13675">MPPAPSPTPRKVNFLLSPPSNDGKSNGSPGPSSSRGKSSLRSLFPKVSFKSRISTLDIEKGANSSPDAASTMSREKHSISRSLSLSKIFTPRMKRTSSLPVAPIENSNPESAHEGSTGGSLNASVSFYSL</sequence>
<dbReference type="AlphaFoldDB" id="A0A2P2JTV1"/>
<feature type="compositionally biased region" description="Polar residues" evidence="1">
    <location>
        <begin position="62"/>
        <end position="72"/>
    </location>
</feature>